<proteinExistence type="inferred from homology"/>
<dbReference type="GO" id="GO:0016163">
    <property type="term" value="F:nitrogenase activity"/>
    <property type="evidence" value="ECO:0007669"/>
    <property type="project" value="UniProtKB-EC"/>
</dbReference>
<protein>
    <submittedName>
        <fullName evidence="9">Nitrogenase iron protein 1</fullName>
        <ecNumber evidence="9">1.18.6.1</ecNumber>
    </submittedName>
</protein>
<dbReference type="GO" id="GO:0051539">
    <property type="term" value="F:4 iron, 4 sulfur cluster binding"/>
    <property type="evidence" value="ECO:0007669"/>
    <property type="project" value="UniProtKB-KW"/>
</dbReference>
<evidence type="ECO:0000313" key="9">
    <source>
        <dbReference type="EMBL" id="PRP94280.1"/>
    </source>
</evidence>
<dbReference type="InterPro" id="IPR000392">
    <property type="entry name" value="NifH/frxC"/>
</dbReference>
<keyword evidence="6 8" id="KW-0408">Iron</keyword>
<evidence type="ECO:0000256" key="7">
    <source>
        <dbReference type="ARBA" id="ARBA00023014"/>
    </source>
</evidence>
<dbReference type="SUPFAM" id="SSF52540">
    <property type="entry name" value="P-loop containing nucleoside triphosphate hydrolases"/>
    <property type="match status" value="1"/>
</dbReference>
<evidence type="ECO:0000256" key="8">
    <source>
        <dbReference type="RuleBase" id="RU003688"/>
    </source>
</evidence>
<dbReference type="Pfam" id="PF00142">
    <property type="entry name" value="Fer4_NifH"/>
    <property type="match status" value="1"/>
</dbReference>
<dbReference type="GO" id="GO:0046872">
    <property type="term" value="F:metal ion binding"/>
    <property type="evidence" value="ECO:0007669"/>
    <property type="project" value="UniProtKB-KW"/>
</dbReference>
<sequence>MERIVIFGKGGIGKSTVACGISASLAAAGKRVLHVGCDPKHDSTAALLRGKLIEPVVDRIEKVKGVTAEDIVVRSPLGVDCVEAGGPTAGVGCGGRGITRMLEIFNEAELLDESKYDLALYDVLGDVVCGGFAAPLRKGIGEKVVIVTSEELMALYAANNIARAVVHYANNGIALAGLIVNLKDPEADRKVVERFAERINTRILAWIPRDPLVREAEYNRTTVVEAYPQAPISRVLRELAERIHDESVADRPLPTPMNEEEFHVGARARFRADLEHEMMQTVAAEQAEAAAALAGPKIVEDGEVSVPLASLTRGDALAAAKAKREEQAARYAVELRAGSRAIRLGLIGAQEAVQRLRAAFPEHASKLGAEELTA</sequence>
<dbReference type="EC" id="1.18.6.1" evidence="9"/>
<dbReference type="PROSITE" id="PS00692">
    <property type="entry name" value="NIFH_FRXC_2"/>
    <property type="match status" value="1"/>
</dbReference>
<dbReference type="GO" id="GO:0005524">
    <property type="term" value="F:ATP binding"/>
    <property type="evidence" value="ECO:0007669"/>
    <property type="project" value="UniProtKB-KW"/>
</dbReference>
<evidence type="ECO:0000256" key="6">
    <source>
        <dbReference type="ARBA" id="ARBA00023004"/>
    </source>
</evidence>
<keyword evidence="8" id="KW-0004">4Fe-4S</keyword>
<comment type="caution">
    <text evidence="9">The sequence shown here is derived from an EMBL/GenBank/DDBJ whole genome shotgun (WGS) entry which is preliminary data.</text>
</comment>
<accession>A0A2S9XNH6</accession>
<keyword evidence="8 9" id="KW-0560">Oxidoreductase</keyword>
<dbReference type="PANTHER" id="PTHR42864:SF2">
    <property type="entry name" value="LIGHT-INDEPENDENT PROTOCHLOROPHYLLIDE REDUCTASE IRON-SULFUR ATP-BINDING PROTEIN"/>
    <property type="match status" value="1"/>
</dbReference>
<reference evidence="9 10" key="1">
    <citation type="submission" date="2018-03" db="EMBL/GenBank/DDBJ databases">
        <title>Draft Genome Sequences of the Obligatory Marine Myxobacteria Enhygromyxa salina SWB007.</title>
        <authorList>
            <person name="Poehlein A."/>
            <person name="Moghaddam J.A."/>
            <person name="Harms H."/>
            <person name="Alanjari M."/>
            <person name="Koenig G.M."/>
            <person name="Daniel R."/>
            <person name="Schaeberle T.F."/>
        </authorList>
    </citation>
    <scope>NUCLEOTIDE SEQUENCE [LARGE SCALE GENOMIC DNA]</scope>
    <source>
        <strain evidence="9 10">SWB007</strain>
    </source>
</reference>
<keyword evidence="5 8" id="KW-0067">ATP-binding</keyword>
<dbReference type="PROSITE" id="PS51026">
    <property type="entry name" value="NIFH_FRXC_3"/>
    <property type="match status" value="1"/>
</dbReference>
<evidence type="ECO:0000256" key="4">
    <source>
        <dbReference type="ARBA" id="ARBA00022741"/>
    </source>
</evidence>
<dbReference type="InterPro" id="IPR027417">
    <property type="entry name" value="P-loop_NTPase"/>
</dbReference>
<dbReference type="AlphaFoldDB" id="A0A2S9XNH6"/>
<dbReference type="RefSeq" id="WP_181234557.1">
    <property type="nucleotide sequence ID" value="NZ_PVNL01000142.1"/>
</dbReference>
<evidence type="ECO:0000256" key="2">
    <source>
        <dbReference type="ARBA" id="ARBA00005504"/>
    </source>
</evidence>
<organism evidence="9 10">
    <name type="scientific">Enhygromyxa salina</name>
    <dbReference type="NCBI Taxonomy" id="215803"/>
    <lineage>
        <taxon>Bacteria</taxon>
        <taxon>Pseudomonadati</taxon>
        <taxon>Myxococcota</taxon>
        <taxon>Polyangia</taxon>
        <taxon>Nannocystales</taxon>
        <taxon>Nannocystaceae</taxon>
        <taxon>Enhygromyxa</taxon>
    </lineage>
</organism>
<evidence type="ECO:0000256" key="5">
    <source>
        <dbReference type="ARBA" id="ARBA00022840"/>
    </source>
</evidence>
<comment type="similarity">
    <text evidence="2 8">Belongs to the NifH/BchL/ChlL family.</text>
</comment>
<comment type="cofactor">
    <cofactor evidence="1">
        <name>[4Fe-4S] cluster</name>
        <dbReference type="ChEBI" id="CHEBI:49883"/>
    </cofactor>
</comment>
<evidence type="ECO:0000256" key="3">
    <source>
        <dbReference type="ARBA" id="ARBA00022723"/>
    </source>
</evidence>
<dbReference type="PANTHER" id="PTHR42864">
    <property type="entry name" value="LIGHT-INDEPENDENT PROTOCHLOROPHYLLIDE REDUCTASE IRON-SULFUR ATP-BINDING PROTEIN"/>
    <property type="match status" value="1"/>
</dbReference>
<dbReference type="PRINTS" id="PR00091">
    <property type="entry name" value="NITROGNASEII"/>
</dbReference>
<keyword evidence="3 8" id="KW-0479">Metal-binding</keyword>
<name>A0A2S9XNH6_9BACT</name>
<gene>
    <name evidence="9" type="primary">nifH1</name>
    <name evidence="9" type="ORF">ENSA7_78170</name>
</gene>
<evidence type="ECO:0000256" key="1">
    <source>
        <dbReference type="ARBA" id="ARBA00001966"/>
    </source>
</evidence>
<dbReference type="EMBL" id="PVNL01000142">
    <property type="protein sequence ID" value="PRP94280.1"/>
    <property type="molecule type" value="Genomic_DNA"/>
</dbReference>
<evidence type="ECO:0000313" key="10">
    <source>
        <dbReference type="Proteomes" id="UP000238823"/>
    </source>
</evidence>
<dbReference type="Proteomes" id="UP000238823">
    <property type="component" value="Unassembled WGS sequence"/>
</dbReference>
<dbReference type="Gene3D" id="3.40.50.300">
    <property type="entry name" value="P-loop containing nucleotide triphosphate hydrolases"/>
    <property type="match status" value="1"/>
</dbReference>
<dbReference type="InterPro" id="IPR030655">
    <property type="entry name" value="NifH/chlL_CS"/>
</dbReference>
<keyword evidence="4 8" id="KW-0547">Nucleotide-binding</keyword>
<keyword evidence="7 8" id="KW-0411">Iron-sulfur</keyword>
<dbReference type="PROSITE" id="PS00746">
    <property type="entry name" value="NIFH_FRXC_1"/>
    <property type="match status" value="1"/>
</dbReference>